<reference evidence="1" key="1">
    <citation type="submission" date="2023-04" db="EMBL/GenBank/DDBJ databases">
        <title>Draft Genome sequencing of Naganishia species isolated from polar environments using Oxford Nanopore Technology.</title>
        <authorList>
            <person name="Leo P."/>
            <person name="Venkateswaran K."/>
        </authorList>
    </citation>
    <scope>NUCLEOTIDE SEQUENCE</scope>
    <source>
        <strain evidence="1">MNA-CCFEE 5261</strain>
    </source>
</reference>
<keyword evidence="2" id="KW-1185">Reference proteome</keyword>
<comment type="caution">
    <text evidence="1">The sequence shown here is derived from an EMBL/GenBank/DDBJ whole genome shotgun (WGS) entry which is preliminary data.</text>
</comment>
<protein>
    <submittedName>
        <fullName evidence="1">Uncharacterized protein</fullName>
    </submittedName>
</protein>
<name>A0ACC2UVN9_9TREE</name>
<proteinExistence type="predicted"/>
<accession>A0ACC2UVN9</accession>
<dbReference type="EMBL" id="JASBWR010000159">
    <property type="protein sequence ID" value="KAJ9090913.1"/>
    <property type="molecule type" value="Genomic_DNA"/>
</dbReference>
<dbReference type="Proteomes" id="UP001241377">
    <property type="component" value="Unassembled WGS sequence"/>
</dbReference>
<evidence type="ECO:0000313" key="2">
    <source>
        <dbReference type="Proteomes" id="UP001241377"/>
    </source>
</evidence>
<evidence type="ECO:0000313" key="1">
    <source>
        <dbReference type="EMBL" id="KAJ9090913.1"/>
    </source>
</evidence>
<gene>
    <name evidence="1" type="ORF">QFC19_009337</name>
</gene>
<organism evidence="1 2">
    <name type="scientific">Naganishia cerealis</name>
    <dbReference type="NCBI Taxonomy" id="610337"/>
    <lineage>
        <taxon>Eukaryota</taxon>
        <taxon>Fungi</taxon>
        <taxon>Dikarya</taxon>
        <taxon>Basidiomycota</taxon>
        <taxon>Agaricomycotina</taxon>
        <taxon>Tremellomycetes</taxon>
        <taxon>Filobasidiales</taxon>
        <taxon>Filobasidiaceae</taxon>
        <taxon>Naganishia</taxon>
    </lineage>
</organism>
<sequence>MANSITSVPPFTEPEVPKTNEICEGEGDLALLFYGPPCRPADYTEPEDRPPTPILKTSKSEKCHKAERCHKVEEAKSDIRASRKEAKAEREAKCQPGCKFERAKCPKFNTNSSSSMVVRFAERGSSPRDKDMHIKVVIPMQTMTEEVYVNGQMTHREISDSRQVTSISYQKEEKEKLCTDKSAEGRKLEHKAGDNVSKNAKTAISTVASACLSKSKDAIPKKGKSLIPVMNNMMSMVGETEVSRLKNYRMREKNTLNSVQGITQWFLVSQAITLFIFLIIFIVLINVFGLLFVVVLFSRR</sequence>